<dbReference type="EMBL" id="JAOTPV010000004">
    <property type="protein sequence ID" value="KAJ4483279.1"/>
    <property type="molecule type" value="Genomic_DNA"/>
</dbReference>
<organism evidence="1 2">
    <name type="scientific">Lentinula aciculospora</name>
    <dbReference type="NCBI Taxonomy" id="153920"/>
    <lineage>
        <taxon>Eukaryota</taxon>
        <taxon>Fungi</taxon>
        <taxon>Dikarya</taxon>
        <taxon>Basidiomycota</taxon>
        <taxon>Agaricomycotina</taxon>
        <taxon>Agaricomycetes</taxon>
        <taxon>Agaricomycetidae</taxon>
        <taxon>Agaricales</taxon>
        <taxon>Marasmiineae</taxon>
        <taxon>Omphalotaceae</taxon>
        <taxon>Lentinula</taxon>
    </lineage>
</organism>
<protein>
    <submittedName>
        <fullName evidence="1">Uncharacterized protein</fullName>
    </submittedName>
</protein>
<evidence type="ECO:0000313" key="2">
    <source>
        <dbReference type="Proteomes" id="UP001150266"/>
    </source>
</evidence>
<dbReference type="Proteomes" id="UP001150266">
    <property type="component" value="Unassembled WGS sequence"/>
</dbReference>
<evidence type="ECO:0000313" key="1">
    <source>
        <dbReference type="EMBL" id="KAJ4483279.1"/>
    </source>
</evidence>
<name>A0A9W9AI26_9AGAR</name>
<accession>A0A9W9AI26</accession>
<keyword evidence="2" id="KW-1185">Reference proteome</keyword>
<reference evidence="1" key="1">
    <citation type="submission" date="2022-08" db="EMBL/GenBank/DDBJ databases">
        <title>A Global Phylogenomic Analysis of the Shiitake Genus Lentinula.</title>
        <authorList>
            <consortium name="DOE Joint Genome Institute"/>
            <person name="Sierra-Patev S."/>
            <person name="Min B."/>
            <person name="Naranjo-Ortiz M."/>
            <person name="Looney B."/>
            <person name="Konkel Z."/>
            <person name="Slot J.C."/>
            <person name="Sakamoto Y."/>
            <person name="Steenwyk J.L."/>
            <person name="Rokas A."/>
            <person name="Carro J."/>
            <person name="Camarero S."/>
            <person name="Ferreira P."/>
            <person name="Molpeceres G."/>
            <person name="Ruiz-Duenas F.J."/>
            <person name="Serrano A."/>
            <person name="Henrissat B."/>
            <person name="Drula E."/>
            <person name="Hughes K.W."/>
            <person name="Mata J.L."/>
            <person name="Ishikawa N.K."/>
            <person name="Vargas-Isla R."/>
            <person name="Ushijima S."/>
            <person name="Smith C.A."/>
            <person name="Ahrendt S."/>
            <person name="Andreopoulos W."/>
            <person name="He G."/>
            <person name="Labutti K."/>
            <person name="Lipzen A."/>
            <person name="Ng V."/>
            <person name="Riley R."/>
            <person name="Sandor L."/>
            <person name="Barry K."/>
            <person name="Martinez A.T."/>
            <person name="Xiao Y."/>
            <person name="Gibbons J.G."/>
            <person name="Terashima K."/>
            <person name="Grigoriev I.V."/>
            <person name="Hibbett D.S."/>
        </authorList>
    </citation>
    <scope>NUCLEOTIDE SEQUENCE</scope>
    <source>
        <strain evidence="1">JLM2183</strain>
    </source>
</reference>
<dbReference type="AlphaFoldDB" id="A0A9W9AI26"/>
<sequence>MSILPNHAAPARLACVNDDLVGQKLLLVGRMMCYDATTGFMLLCDKEDALLVDATLCLDRSAKVWVQDTFCSIQVIGHLEKCSASAVTTFVLAIILISGIIDYREN</sequence>
<proteinExistence type="predicted"/>
<comment type="caution">
    <text evidence="1">The sequence shown here is derived from an EMBL/GenBank/DDBJ whole genome shotgun (WGS) entry which is preliminary data.</text>
</comment>
<dbReference type="OrthoDB" id="3258172at2759"/>
<gene>
    <name evidence="1" type="ORF">J3R30DRAFT_3698058</name>
</gene>